<proteinExistence type="predicted"/>
<reference evidence="2 3" key="1">
    <citation type="submission" date="2018-08" db="EMBL/GenBank/DDBJ databases">
        <title>Draft genome sequence of the cyanotroph, Pseudomonas monteilii BCN3.</title>
        <authorList>
            <person name="Jones L.B."/>
            <person name="Kunz D.A."/>
        </authorList>
    </citation>
    <scope>NUCLEOTIDE SEQUENCE [LARGE SCALE GENOMIC DNA]</scope>
    <source>
        <strain evidence="2 3">BCN3</strain>
    </source>
</reference>
<dbReference type="EMBL" id="QWLL01000009">
    <property type="protein sequence ID" value="RII79413.1"/>
    <property type="molecule type" value="Genomic_DNA"/>
</dbReference>
<accession>A0A399MC58</accession>
<dbReference type="AlphaFoldDB" id="A0A399MC58"/>
<feature type="region of interest" description="Disordered" evidence="1">
    <location>
        <begin position="27"/>
        <end position="62"/>
    </location>
</feature>
<protein>
    <submittedName>
        <fullName evidence="2">Uncharacterized protein</fullName>
    </submittedName>
</protein>
<dbReference type="Proteomes" id="UP000265875">
    <property type="component" value="Unassembled WGS sequence"/>
</dbReference>
<organism evidence="2 3">
    <name type="scientific">Pseudomonas monteilii</name>
    <dbReference type="NCBI Taxonomy" id="76759"/>
    <lineage>
        <taxon>Bacteria</taxon>
        <taxon>Pseudomonadati</taxon>
        <taxon>Pseudomonadota</taxon>
        <taxon>Gammaproteobacteria</taxon>
        <taxon>Pseudomonadales</taxon>
        <taxon>Pseudomonadaceae</taxon>
        <taxon>Pseudomonas</taxon>
    </lineage>
</organism>
<feature type="compositionally biased region" description="Polar residues" evidence="1">
    <location>
        <begin position="51"/>
        <end position="62"/>
    </location>
</feature>
<name>A0A399MC58_9PSED</name>
<evidence type="ECO:0000256" key="1">
    <source>
        <dbReference type="SAM" id="MobiDB-lite"/>
    </source>
</evidence>
<evidence type="ECO:0000313" key="2">
    <source>
        <dbReference type="EMBL" id="RII79413.1"/>
    </source>
</evidence>
<sequence>MYWLLRGLARSHRYGAVLKICAGPVGAGKPAKRPAPTVQTYQAARACRRGTASTSSTPNNAR</sequence>
<evidence type="ECO:0000313" key="3">
    <source>
        <dbReference type="Proteomes" id="UP000265875"/>
    </source>
</evidence>
<comment type="caution">
    <text evidence="2">The sequence shown here is derived from an EMBL/GenBank/DDBJ whole genome shotgun (WGS) entry which is preliminary data.</text>
</comment>
<gene>
    <name evidence="2" type="ORF">D0894_04685</name>
</gene>